<gene>
    <name evidence="1" type="ORF">g.52138</name>
</gene>
<sequence>MMDDVLEILIRNGELPASAAHDQSSAGSGVDNSVVNAASDFDIHMDDPFAMDVVCNDDLMMDVDTDWLDSLDLPPPSAEPLADLFNGEATDNDFKLPANMDFLWDRIDFAT</sequence>
<evidence type="ECO:0008006" key="2">
    <source>
        <dbReference type="Google" id="ProtNLM"/>
    </source>
</evidence>
<organism evidence="1">
    <name type="scientific">Schizaphis graminum</name>
    <name type="common">Green bug aphid</name>
    <dbReference type="NCBI Taxonomy" id="13262"/>
    <lineage>
        <taxon>Eukaryota</taxon>
        <taxon>Metazoa</taxon>
        <taxon>Ecdysozoa</taxon>
        <taxon>Arthropoda</taxon>
        <taxon>Hexapoda</taxon>
        <taxon>Insecta</taxon>
        <taxon>Pterygota</taxon>
        <taxon>Neoptera</taxon>
        <taxon>Paraneoptera</taxon>
        <taxon>Hemiptera</taxon>
        <taxon>Sternorrhyncha</taxon>
        <taxon>Aphidomorpha</taxon>
        <taxon>Aphidoidea</taxon>
        <taxon>Aphididae</taxon>
        <taxon>Aphidini</taxon>
        <taxon>Schizaphis</taxon>
    </lineage>
</organism>
<dbReference type="EMBL" id="GGMR01000445">
    <property type="protein sequence ID" value="MBY13064.1"/>
    <property type="molecule type" value="Transcribed_RNA"/>
</dbReference>
<proteinExistence type="predicted"/>
<name>A0A2S2N769_SCHGA</name>
<evidence type="ECO:0000313" key="1">
    <source>
        <dbReference type="EMBL" id="MBY13064.1"/>
    </source>
</evidence>
<dbReference type="AlphaFoldDB" id="A0A2S2N769"/>
<accession>A0A2S2N769</accession>
<reference evidence="1" key="1">
    <citation type="submission" date="2018-04" db="EMBL/GenBank/DDBJ databases">
        <title>Transcriptome of Schizaphis graminum biotype I.</title>
        <authorList>
            <person name="Scully E.D."/>
            <person name="Geib S.M."/>
            <person name="Palmer N.A."/>
            <person name="Koch K."/>
            <person name="Bradshaw J."/>
            <person name="Heng-Moss T."/>
            <person name="Sarath G."/>
        </authorList>
    </citation>
    <scope>NUCLEOTIDE SEQUENCE</scope>
</reference>
<protein>
    <recommendedName>
        <fullName evidence="2">MKL/myocardin-like protein 2</fullName>
    </recommendedName>
</protein>